<feature type="region of interest" description="Disordered" evidence="3">
    <location>
        <begin position="62"/>
        <end position="105"/>
    </location>
</feature>
<dbReference type="PANTHER" id="PTHR40621:SF6">
    <property type="entry name" value="AP-1-LIKE TRANSCRIPTION FACTOR YAP1-RELATED"/>
    <property type="match status" value="1"/>
</dbReference>
<feature type="domain" description="BZIP" evidence="4">
    <location>
        <begin position="85"/>
        <end position="148"/>
    </location>
</feature>
<reference evidence="5" key="1">
    <citation type="submission" date="2020-03" db="EMBL/GenBank/DDBJ databases">
        <title>Whole Genome Sequence of Trichophyton interdigitale from India.</title>
        <authorList>
            <person name="Kumar P."/>
        </authorList>
    </citation>
    <scope>NUCLEOTIDE SEQUENCE</scope>
    <source>
        <strain evidence="5">UCMS-IGIB-CI14</strain>
    </source>
</reference>
<dbReference type="GO" id="GO:0000976">
    <property type="term" value="F:transcription cis-regulatory region binding"/>
    <property type="evidence" value="ECO:0007669"/>
    <property type="project" value="InterPro"/>
</dbReference>
<feature type="region of interest" description="Disordered" evidence="3">
    <location>
        <begin position="1"/>
        <end position="49"/>
    </location>
</feature>
<name>A0A9P4YGR5_9EURO</name>
<accession>A0A9P4YGR5</accession>
<evidence type="ECO:0000256" key="2">
    <source>
        <dbReference type="ARBA" id="ARBA00023242"/>
    </source>
</evidence>
<organism evidence="5 6">
    <name type="scientific">Trichophyton interdigitale</name>
    <dbReference type="NCBI Taxonomy" id="101480"/>
    <lineage>
        <taxon>Eukaryota</taxon>
        <taxon>Fungi</taxon>
        <taxon>Dikarya</taxon>
        <taxon>Ascomycota</taxon>
        <taxon>Pezizomycotina</taxon>
        <taxon>Eurotiomycetes</taxon>
        <taxon>Eurotiomycetidae</taxon>
        <taxon>Onygenales</taxon>
        <taxon>Arthrodermataceae</taxon>
        <taxon>Trichophyton</taxon>
    </lineage>
</organism>
<dbReference type="InterPro" id="IPR050936">
    <property type="entry name" value="AP-1-like"/>
</dbReference>
<dbReference type="Proteomes" id="UP000749309">
    <property type="component" value="Unassembled WGS sequence"/>
</dbReference>
<comment type="caution">
    <text evidence="5">The sequence shown here is derived from an EMBL/GenBank/DDBJ whole genome shotgun (WGS) entry which is preliminary data.</text>
</comment>
<dbReference type="EMBL" id="JAAQVJ010000064">
    <property type="protein sequence ID" value="KAF3896782.1"/>
    <property type="molecule type" value="Genomic_DNA"/>
</dbReference>
<evidence type="ECO:0000313" key="6">
    <source>
        <dbReference type="Proteomes" id="UP000749309"/>
    </source>
</evidence>
<sequence length="395" mass="44853">MVERRIYKISQQTTVEDPAHDQTHHQHRMSTSTMADASLQPPADPYGDTLETLWQRSKKKLALTKNDSKEPPDSAIEDESAALAKAAHERRRDQVRRAQRKHRERKEKYIKSLEQELLRLRHERESVSSDINRFTSENNLLREIMRAHGIQMPLKKPRDRLAKVTVVGEPGFGQRLQVSLDEGEDKIPNFYPEGFGVSFTQKVLHKAADLFTSPQIEDQIAPDEPRPEHFNADLQIRPKDDPGGWGYEPPVAVQSHPYHFDSTQVAVDFVLFLERCCLRHRMLGKQGFSGHALTLQAPLLVGTPPVLQNQSTWEVPASEIERLLELAGALNLDGEITPVQAWRLISDHPKFDKLDPAGLQRISEGLVRNIHCFGFGAILDEQTSINIVEKVYASL</sequence>
<evidence type="ECO:0000313" key="5">
    <source>
        <dbReference type="EMBL" id="KAF3896782.1"/>
    </source>
</evidence>
<comment type="subcellular location">
    <subcellularLocation>
        <location evidence="1">Nucleus</location>
    </subcellularLocation>
</comment>
<dbReference type="PROSITE" id="PS50217">
    <property type="entry name" value="BZIP"/>
    <property type="match status" value="1"/>
</dbReference>
<evidence type="ECO:0000259" key="4">
    <source>
        <dbReference type="PROSITE" id="PS50217"/>
    </source>
</evidence>
<proteinExistence type="predicted"/>
<gene>
    <name evidence="5" type="ORF">GY632_2616</name>
</gene>
<feature type="compositionally biased region" description="Basic and acidic residues" evidence="3">
    <location>
        <begin position="86"/>
        <end position="96"/>
    </location>
</feature>
<protein>
    <submittedName>
        <fullName evidence="5">BZIP domain-containing protein</fullName>
    </submittedName>
</protein>
<dbReference type="PANTHER" id="PTHR40621">
    <property type="entry name" value="TRANSCRIPTION FACTOR KAPC-RELATED"/>
    <property type="match status" value="1"/>
</dbReference>
<dbReference type="CDD" id="cd14688">
    <property type="entry name" value="bZIP_YAP"/>
    <property type="match status" value="1"/>
</dbReference>
<dbReference type="InterPro" id="IPR004827">
    <property type="entry name" value="bZIP"/>
</dbReference>
<dbReference type="GO" id="GO:0001228">
    <property type="term" value="F:DNA-binding transcription activator activity, RNA polymerase II-specific"/>
    <property type="evidence" value="ECO:0007669"/>
    <property type="project" value="TreeGrafter"/>
</dbReference>
<dbReference type="SUPFAM" id="SSF57959">
    <property type="entry name" value="Leucine zipper domain"/>
    <property type="match status" value="1"/>
</dbReference>
<dbReference type="InterPro" id="IPR046347">
    <property type="entry name" value="bZIP_sf"/>
</dbReference>
<dbReference type="GO" id="GO:0090575">
    <property type="term" value="C:RNA polymerase II transcription regulator complex"/>
    <property type="evidence" value="ECO:0007669"/>
    <property type="project" value="TreeGrafter"/>
</dbReference>
<dbReference type="AlphaFoldDB" id="A0A9P4YGR5"/>
<dbReference type="Gene3D" id="1.20.5.170">
    <property type="match status" value="1"/>
</dbReference>
<evidence type="ECO:0000256" key="1">
    <source>
        <dbReference type="ARBA" id="ARBA00004123"/>
    </source>
</evidence>
<evidence type="ECO:0000256" key="3">
    <source>
        <dbReference type="SAM" id="MobiDB-lite"/>
    </source>
</evidence>
<keyword evidence="2" id="KW-0539">Nucleus</keyword>